<dbReference type="OrthoDB" id="407010at2759"/>
<dbReference type="EMBL" id="NBIV01000002">
    <property type="protein sequence ID" value="PXF49767.1"/>
    <property type="molecule type" value="Genomic_DNA"/>
</dbReference>
<sequence length="571" mass="63845">MCTSATVPVRTLASAWITPALPLQSTHLRPHHLCPKRQVTSPRPATVAILEESPRKVISTSLREDSKQSETHVHDLTDPSMVFENFDESPKPQSVSVTGTLPYYLHNHKYYRLGPARFEEPHKDGVMWKATHLFDGISMLSSFYFDVINSSVVFRSRINSDRLLRAIHETPSTEYRNFLISPSEKTFWQQLSTWKPPSFDSETGFPYLNYGVTLEQIPGKGFCARTDGSISQVVDPETLKPLGQFRFSELNPKLSGSGSMAHGMLDDATGEYFNIVWDYYPGKVNYQVFCTNSQGETRIVSTIREPARYMHATTITDKYVIIGFAPVRIDFLKLALSMSLADAIAVPKEEGVKFLLVSRETGEVVNTFQHEYFSFMHFVNAFERDGDVVLDVISAQGLEDMTSFDMDIVKTKGQLPPESSMYRIVMRNVETSTDGRASKSPSRDMKVITVSETAGDMPTISPLFKQKDYRYVYTLAFYENVMAGSVQKIDVTTGEAIRFVKPGHILGEPMFVPSPSSTAEDDGCVLVLALNTITRNSAMIVLDAKEFVEISQAELPVAMPSGLHGYFGQAS</sequence>
<dbReference type="SUPFAM" id="SSF51004">
    <property type="entry name" value="C-terminal (heme d1) domain of cytochrome cd1-nitrite reductase"/>
    <property type="match status" value="1"/>
</dbReference>
<evidence type="ECO:0000256" key="5">
    <source>
        <dbReference type="PIRSR" id="PIRSR604294-1"/>
    </source>
</evidence>
<dbReference type="PANTHER" id="PTHR10543:SF24">
    <property type="entry name" value="CAROTENOID ISOMEROOXYGENASE"/>
    <property type="match status" value="1"/>
</dbReference>
<feature type="binding site" evidence="5">
    <location>
        <position position="564"/>
    </location>
    <ligand>
        <name>Fe cation</name>
        <dbReference type="ChEBI" id="CHEBI:24875"/>
        <note>catalytic</note>
    </ligand>
</feature>
<dbReference type="GO" id="GO:0016121">
    <property type="term" value="P:carotene catabolic process"/>
    <property type="evidence" value="ECO:0007669"/>
    <property type="project" value="TreeGrafter"/>
</dbReference>
<dbReference type="InterPro" id="IPR011048">
    <property type="entry name" value="Haem_d1_sf"/>
</dbReference>
<dbReference type="PANTHER" id="PTHR10543">
    <property type="entry name" value="BETA-CAROTENE DIOXYGENASE"/>
    <property type="match status" value="1"/>
</dbReference>
<feature type="binding site" evidence="5">
    <location>
        <position position="262"/>
    </location>
    <ligand>
        <name>Fe cation</name>
        <dbReference type="ChEBI" id="CHEBI:24875"/>
        <note>catalytic</note>
    </ligand>
</feature>
<keyword evidence="7" id="KW-1185">Reference proteome</keyword>
<evidence type="ECO:0000313" key="6">
    <source>
        <dbReference type="EMBL" id="PXF49767.1"/>
    </source>
</evidence>
<dbReference type="GO" id="GO:0010436">
    <property type="term" value="F:carotenoid dioxygenase activity"/>
    <property type="evidence" value="ECO:0007669"/>
    <property type="project" value="TreeGrafter"/>
</dbReference>
<keyword evidence="4 5" id="KW-0408">Iron</keyword>
<evidence type="ECO:0000256" key="1">
    <source>
        <dbReference type="ARBA" id="ARBA00006787"/>
    </source>
</evidence>
<reference evidence="6 7" key="1">
    <citation type="journal article" date="2018" name="Mol. Biol. Evol.">
        <title>Analysis of the draft genome of the red seaweed Gracilariopsis chorda provides insights into genome size evolution in Rhodophyta.</title>
        <authorList>
            <person name="Lee J."/>
            <person name="Yang E.C."/>
            <person name="Graf L."/>
            <person name="Yang J.H."/>
            <person name="Qiu H."/>
            <person name="Zel Zion U."/>
            <person name="Chan C.X."/>
            <person name="Stephens T.G."/>
            <person name="Weber A.P.M."/>
            <person name="Boo G.H."/>
            <person name="Boo S.M."/>
            <person name="Kim K.M."/>
            <person name="Shin Y."/>
            <person name="Jung M."/>
            <person name="Lee S.J."/>
            <person name="Yim H.S."/>
            <person name="Lee J.H."/>
            <person name="Bhattacharya D."/>
            <person name="Yoon H.S."/>
        </authorList>
    </citation>
    <scope>NUCLEOTIDE SEQUENCE [LARGE SCALE GENOMIC DNA]</scope>
    <source>
        <strain evidence="6 7">SKKU-2015</strain>
        <tissue evidence="6">Whole body</tissue>
    </source>
</reference>
<comment type="similarity">
    <text evidence="1">Belongs to the carotenoid oxygenase family.</text>
</comment>
<evidence type="ECO:0000256" key="2">
    <source>
        <dbReference type="ARBA" id="ARBA00022723"/>
    </source>
</evidence>
<keyword evidence="2 5" id="KW-0479">Metal-binding</keyword>
<dbReference type="InterPro" id="IPR004294">
    <property type="entry name" value="Carotenoid_Oase"/>
</dbReference>
<evidence type="ECO:0000313" key="7">
    <source>
        <dbReference type="Proteomes" id="UP000247409"/>
    </source>
</evidence>
<feature type="binding site" evidence="5">
    <location>
        <position position="377"/>
    </location>
    <ligand>
        <name>Fe cation</name>
        <dbReference type="ChEBI" id="CHEBI:24875"/>
        <note>catalytic</note>
    </ligand>
</feature>
<keyword evidence="3" id="KW-0560">Oxidoreductase</keyword>
<dbReference type="Proteomes" id="UP000247409">
    <property type="component" value="Unassembled WGS sequence"/>
</dbReference>
<comment type="cofactor">
    <cofactor evidence="5">
        <name>Fe(2+)</name>
        <dbReference type="ChEBI" id="CHEBI:29033"/>
    </cofactor>
    <text evidence="5">Binds 1 Fe(2+) ion per subunit.</text>
</comment>
<dbReference type="Pfam" id="PF03055">
    <property type="entry name" value="RPE65"/>
    <property type="match status" value="1"/>
</dbReference>
<gene>
    <name evidence="6" type="ORF">BWQ96_00419</name>
</gene>
<comment type="caution">
    <text evidence="6">The sequence shown here is derived from an EMBL/GenBank/DDBJ whole genome shotgun (WGS) entry which is preliminary data.</text>
</comment>
<dbReference type="STRING" id="448386.A0A2V3J6Y9"/>
<proteinExistence type="inferred from homology"/>
<dbReference type="AlphaFoldDB" id="A0A2V3J6Y9"/>
<accession>A0A2V3J6Y9</accession>
<name>A0A2V3J6Y9_9FLOR</name>
<organism evidence="6 7">
    <name type="scientific">Gracilariopsis chorda</name>
    <dbReference type="NCBI Taxonomy" id="448386"/>
    <lineage>
        <taxon>Eukaryota</taxon>
        <taxon>Rhodophyta</taxon>
        <taxon>Florideophyceae</taxon>
        <taxon>Rhodymeniophycidae</taxon>
        <taxon>Gracilariales</taxon>
        <taxon>Gracilariaceae</taxon>
        <taxon>Gracilariopsis</taxon>
    </lineage>
</organism>
<evidence type="ECO:0000256" key="4">
    <source>
        <dbReference type="ARBA" id="ARBA00023004"/>
    </source>
</evidence>
<dbReference type="GO" id="GO:0046872">
    <property type="term" value="F:metal ion binding"/>
    <property type="evidence" value="ECO:0007669"/>
    <property type="project" value="UniProtKB-KW"/>
</dbReference>
<protein>
    <submittedName>
        <fullName evidence="6">Beta,beta-carotene 9',10'-oxygenase</fullName>
    </submittedName>
</protein>
<evidence type="ECO:0000256" key="3">
    <source>
        <dbReference type="ARBA" id="ARBA00023002"/>
    </source>
</evidence>
<feature type="binding site" evidence="5">
    <location>
        <position position="311"/>
    </location>
    <ligand>
        <name>Fe cation</name>
        <dbReference type="ChEBI" id="CHEBI:24875"/>
        <note>catalytic</note>
    </ligand>
</feature>